<feature type="compositionally biased region" description="Acidic residues" evidence="2">
    <location>
        <begin position="303"/>
        <end position="316"/>
    </location>
</feature>
<organism evidence="3">
    <name type="scientific">marine sediment metagenome</name>
    <dbReference type="NCBI Taxonomy" id="412755"/>
    <lineage>
        <taxon>unclassified sequences</taxon>
        <taxon>metagenomes</taxon>
        <taxon>ecological metagenomes</taxon>
    </lineage>
</organism>
<feature type="region of interest" description="Disordered" evidence="2">
    <location>
        <begin position="1"/>
        <end position="38"/>
    </location>
</feature>
<evidence type="ECO:0000313" key="3">
    <source>
        <dbReference type="EMBL" id="KKL59938.1"/>
    </source>
</evidence>
<comment type="caution">
    <text evidence="3">The sequence shown here is derived from an EMBL/GenBank/DDBJ whole genome shotgun (WGS) entry which is preliminary data.</text>
</comment>
<feature type="compositionally biased region" description="Basic and acidic residues" evidence="2">
    <location>
        <begin position="1"/>
        <end position="14"/>
    </location>
</feature>
<reference evidence="3" key="1">
    <citation type="journal article" date="2015" name="Nature">
        <title>Complex archaea that bridge the gap between prokaryotes and eukaryotes.</title>
        <authorList>
            <person name="Spang A."/>
            <person name="Saw J.H."/>
            <person name="Jorgensen S.L."/>
            <person name="Zaremba-Niedzwiedzka K."/>
            <person name="Martijn J."/>
            <person name="Lind A.E."/>
            <person name="van Eijk R."/>
            <person name="Schleper C."/>
            <person name="Guy L."/>
            <person name="Ettema T.J."/>
        </authorList>
    </citation>
    <scope>NUCLEOTIDE SEQUENCE</scope>
</reference>
<feature type="region of interest" description="Disordered" evidence="2">
    <location>
        <begin position="246"/>
        <end position="316"/>
    </location>
</feature>
<protein>
    <submittedName>
        <fullName evidence="3">Uncharacterized protein</fullName>
    </submittedName>
</protein>
<feature type="compositionally biased region" description="Acidic residues" evidence="2">
    <location>
        <begin position="15"/>
        <end position="24"/>
    </location>
</feature>
<proteinExistence type="predicted"/>
<gene>
    <name evidence="3" type="ORF">LCGC14_2210310</name>
</gene>
<accession>A0A0F9DDX9</accession>
<name>A0A0F9DDX9_9ZZZZ</name>
<evidence type="ECO:0000256" key="1">
    <source>
        <dbReference type="SAM" id="Coils"/>
    </source>
</evidence>
<dbReference type="AlphaFoldDB" id="A0A0F9DDX9"/>
<evidence type="ECO:0000256" key="2">
    <source>
        <dbReference type="SAM" id="MobiDB-lite"/>
    </source>
</evidence>
<dbReference type="EMBL" id="LAZR01029317">
    <property type="protein sequence ID" value="KKL59938.1"/>
    <property type="molecule type" value="Genomic_DNA"/>
</dbReference>
<feature type="compositionally biased region" description="Low complexity" evidence="2">
    <location>
        <begin position="270"/>
        <end position="289"/>
    </location>
</feature>
<feature type="non-terminal residue" evidence="3">
    <location>
        <position position="1"/>
    </location>
</feature>
<keyword evidence="1" id="KW-0175">Coiled coil</keyword>
<sequence length="316" mass="35132">PRAEDGKFAAREEQSSEEQAEEASSETPEVPVTPETWGYAADGQRYDVGTVLDGVLSISADQVPHIQQLLSEGRHHQGNWQRERQESQRQVEAARAEVTAAEATRQSLMDEFERVANLGEDELADYMAGLRSKWPQIKSAAEAKGADSRNSAVIAENEQYKREKQERELEPQVLNSLETEMVKIRESDQRLQVLTQQDMQLVFGRLSGNVRGLMVTDQSLPWQGEGTPWLDIPQVTREMEYVASLRGRQTKQESTTEAAKKSNAAELTETKAPPAVKATTTATSASSPAKRFKPSKGATAETVTEEMDDFFDAMEV</sequence>
<feature type="coiled-coil region" evidence="1">
    <location>
        <begin position="77"/>
        <end position="111"/>
    </location>
</feature>